<dbReference type="EC" id="2.3.1.9" evidence="8"/>
<reference evidence="8 9" key="1">
    <citation type="submission" date="2015-11" db="EMBL/GenBank/DDBJ databases">
        <title>Genomic analysis of 38 Legionella species identifies large and diverse effector repertoires.</title>
        <authorList>
            <person name="Burstein D."/>
            <person name="Amaro F."/>
            <person name="Zusman T."/>
            <person name="Lifshitz Z."/>
            <person name="Cohen O."/>
            <person name="Gilbert J.A."/>
            <person name="Pupko T."/>
            <person name="Shuman H.A."/>
            <person name="Segal G."/>
        </authorList>
    </citation>
    <scope>NUCLEOTIDE SEQUENCE [LARGE SCALE GENOMIC DNA]</scope>
    <source>
        <strain evidence="8 9">Oak Ridge-10</strain>
    </source>
</reference>
<accession>A0A0W0WXG4</accession>
<dbReference type="NCBIfam" id="TIGR01930">
    <property type="entry name" value="AcCoA-C-Actrans"/>
    <property type="match status" value="1"/>
</dbReference>
<dbReference type="PROSITE" id="PS00099">
    <property type="entry name" value="THIOLASE_3"/>
    <property type="match status" value="1"/>
</dbReference>
<evidence type="ECO:0000259" key="6">
    <source>
        <dbReference type="Pfam" id="PF00108"/>
    </source>
</evidence>
<evidence type="ECO:0000256" key="1">
    <source>
        <dbReference type="ARBA" id="ARBA00010982"/>
    </source>
</evidence>
<dbReference type="SUPFAM" id="SSF53901">
    <property type="entry name" value="Thiolase-like"/>
    <property type="match status" value="2"/>
</dbReference>
<dbReference type="InterPro" id="IPR020615">
    <property type="entry name" value="Thiolase_acyl_enz_int_AS"/>
</dbReference>
<dbReference type="PROSITE" id="PS00098">
    <property type="entry name" value="THIOLASE_1"/>
    <property type="match status" value="1"/>
</dbReference>
<feature type="domain" description="Thiolase N-terminal" evidence="6">
    <location>
        <begin position="6"/>
        <end position="263"/>
    </location>
</feature>
<evidence type="ECO:0000256" key="5">
    <source>
        <dbReference type="RuleBase" id="RU003557"/>
    </source>
</evidence>
<protein>
    <submittedName>
        <fullName evidence="8">Acetyl-CoA acetyltransferase</fullName>
        <ecNumber evidence="8">2.3.1.9</ecNumber>
    </submittedName>
</protein>
<dbReference type="PATRIC" id="fig|29423.5.peg.2156"/>
<dbReference type="InterPro" id="IPR020610">
    <property type="entry name" value="Thiolase_AS"/>
</dbReference>
<dbReference type="Pfam" id="PF00108">
    <property type="entry name" value="Thiolase_N"/>
    <property type="match status" value="1"/>
</dbReference>
<comment type="similarity">
    <text evidence="1 5">Belongs to the thiolase-like superfamily. Thiolase family.</text>
</comment>
<evidence type="ECO:0000313" key="8">
    <source>
        <dbReference type="EMBL" id="KTD36918.1"/>
    </source>
</evidence>
<dbReference type="Pfam" id="PF02803">
    <property type="entry name" value="Thiolase_C"/>
    <property type="match status" value="1"/>
</dbReference>
<evidence type="ECO:0000256" key="3">
    <source>
        <dbReference type="ARBA" id="ARBA00023315"/>
    </source>
</evidence>
<dbReference type="PANTHER" id="PTHR18919">
    <property type="entry name" value="ACETYL-COA C-ACYLTRANSFERASE"/>
    <property type="match status" value="1"/>
</dbReference>
<dbReference type="CDD" id="cd00751">
    <property type="entry name" value="thiolase"/>
    <property type="match status" value="1"/>
</dbReference>
<evidence type="ECO:0000259" key="7">
    <source>
        <dbReference type="Pfam" id="PF02803"/>
    </source>
</evidence>
<dbReference type="RefSeq" id="WP_025386207.1">
    <property type="nucleotide sequence ID" value="NZ_LCUA01000001.1"/>
</dbReference>
<dbReference type="PANTHER" id="PTHR18919:SF164">
    <property type="entry name" value="ACETYL-COA ACETYLTRANSFERASE"/>
    <property type="match status" value="1"/>
</dbReference>
<dbReference type="InterPro" id="IPR020617">
    <property type="entry name" value="Thiolase_C"/>
</dbReference>
<dbReference type="InterPro" id="IPR016039">
    <property type="entry name" value="Thiolase-like"/>
</dbReference>
<dbReference type="InterPro" id="IPR002155">
    <property type="entry name" value="Thiolase"/>
</dbReference>
<gene>
    <name evidence="8" type="primary">atoB</name>
    <name evidence="8" type="ORF">Loak_2054</name>
</gene>
<dbReference type="AlphaFoldDB" id="A0A0W0WXG4"/>
<feature type="active site" description="Acyl-thioester intermediate" evidence="4">
    <location>
        <position position="90"/>
    </location>
</feature>
<organism evidence="8 9">
    <name type="scientific">Legionella oakridgensis</name>
    <dbReference type="NCBI Taxonomy" id="29423"/>
    <lineage>
        <taxon>Bacteria</taxon>
        <taxon>Pseudomonadati</taxon>
        <taxon>Pseudomonadota</taxon>
        <taxon>Gammaproteobacteria</taxon>
        <taxon>Legionellales</taxon>
        <taxon>Legionellaceae</taxon>
        <taxon>Legionella</taxon>
    </lineage>
</organism>
<evidence type="ECO:0000256" key="2">
    <source>
        <dbReference type="ARBA" id="ARBA00022679"/>
    </source>
</evidence>
<feature type="domain" description="Thiolase C-terminal" evidence="7">
    <location>
        <begin position="271"/>
        <end position="392"/>
    </location>
</feature>
<name>A0A0W0WXG4_9GAMM</name>
<comment type="caution">
    <text evidence="8">The sequence shown here is derived from an EMBL/GenBank/DDBJ whole genome shotgun (WGS) entry which is preliminary data.</text>
</comment>
<keyword evidence="2 5" id="KW-0808">Transferase</keyword>
<dbReference type="GO" id="GO:0003985">
    <property type="term" value="F:acetyl-CoA C-acetyltransferase activity"/>
    <property type="evidence" value="ECO:0007669"/>
    <property type="project" value="UniProtKB-EC"/>
</dbReference>
<evidence type="ECO:0000313" key="9">
    <source>
        <dbReference type="Proteomes" id="UP000054858"/>
    </source>
</evidence>
<feature type="active site" description="Proton acceptor" evidence="4">
    <location>
        <position position="380"/>
    </location>
</feature>
<dbReference type="Proteomes" id="UP000054858">
    <property type="component" value="Unassembled WGS sequence"/>
</dbReference>
<dbReference type="PIRSF" id="PIRSF000429">
    <property type="entry name" value="Ac-CoA_Ac_transf"/>
    <property type="match status" value="1"/>
</dbReference>
<dbReference type="FunFam" id="3.40.47.10:FF:000010">
    <property type="entry name" value="Acetyl-CoA acetyltransferase (Thiolase)"/>
    <property type="match status" value="1"/>
</dbReference>
<evidence type="ECO:0000256" key="4">
    <source>
        <dbReference type="PIRSR" id="PIRSR000429-1"/>
    </source>
</evidence>
<dbReference type="GO" id="GO:0044281">
    <property type="term" value="P:small molecule metabolic process"/>
    <property type="evidence" value="ECO:0007669"/>
    <property type="project" value="UniProtKB-ARBA"/>
</dbReference>
<dbReference type="Gene3D" id="3.40.47.10">
    <property type="match status" value="2"/>
</dbReference>
<sequence length="394" mass="41594">MKHDDVVIVAAKRTPTGNMLGNLSSLSAPELGAAAHRAVIEQAGISPADIDEVLSGCVLQAGIGQAPARQAARLAGIPDSKGATTINKMCGSGMKAVMLGHDLIKAGSAQVILASGMESMSNAPYLLNKARSGYRLGHGELKDHMFLDGLEDAYDRGKLMGVFAEATAKRYHFSREDQDAYATRSMTRALQAEEDGSFKNEIVPILVHGRKEDVTISQDEGPDRAKITKISQLRPAFTADGTVTAANSSSISDGAASLILMTAENAEKRGLKPLARIVAHASHAQEPEWFTTAPVAAIRHVLNKAGWKPNDVDLYEINEAFAVVTMAAIKDLELDIETVNVHGGACALGHPIGASGARILVTLIHALRQKNKRRGVASLCIGGGEATAVALELI</sequence>
<keyword evidence="3 5" id="KW-0012">Acyltransferase</keyword>
<dbReference type="EMBL" id="LNYP01000031">
    <property type="protein sequence ID" value="KTD36918.1"/>
    <property type="molecule type" value="Genomic_DNA"/>
</dbReference>
<feature type="active site" description="Proton acceptor" evidence="4">
    <location>
        <position position="350"/>
    </location>
</feature>
<proteinExistence type="inferred from homology"/>
<dbReference type="InterPro" id="IPR020616">
    <property type="entry name" value="Thiolase_N"/>
</dbReference>